<evidence type="ECO:0000256" key="3">
    <source>
        <dbReference type="ARBA" id="ARBA00022448"/>
    </source>
</evidence>
<proteinExistence type="inferred from homology"/>
<gene>
    <name evidence="10" type="ORF">HaLaN_20860</name>
</gene>
<evidence type="ECO:0000256" key="8">
    <source>
        <dbReference type="PROSITE-ProRule" id="PRU00282"/>
    </source>
</evidence>
<keyword evidence="6" id="KW-1133">Transmembrane helix</keyword>
<dbReference type="EMBL" id="BLLF01002232">
    <property type="protein sequence ID" value="GFH23269.1"/>
    <property type="molecule type" value="Genomic_DNA"/>
</dbReference>
<evidence type="ECO:0000256" key="2">
    <source>
        <dbReference type="ARBA" id="ARBA00006375"/>
    </source>
</evidence>
<evidence type="ECO:0000256" key="4">
    <source>
        <dbReference type="ARBA" id="ARBA00022692"/>
    </source>
</evidence>
<keyword evidence="5" id="KW-0677">Repeat</keyword>
<dbReference type="PANTHER" id="PTHR45667">
    <property type="entry name" value="S-ADENOSYLMETHIONINE MITOCHONDRIAL CARRIER PROTEIN"/>
    <property type="match status" value="1"/>
</dbReference>
<feature type="repeat" description="Solcar" evidence="8">
    <location>
        <begin position="62"/>
        <end position="155"/>
    </location>
</feature>
<keyword evidence="3 9" id="KW-0813">Transport</keyword>
<keyword evidence="7 8" id="KW-0472">Membrane</keyword>
<keyword evidence="11" id="KW-1185">Reference proteome</keyword>
<dbReference type="Proteomes" id="UP000485058">
    <property type="component" value="Unassembled WGS sequence"/>
</dbReference>
<dbReference type="SUPFAM" id="SSF103506">
    <property type="entry name" value="Mitochondrial carrier"/>
    <property type="match status" value="1"/>
</dbReference>
<evidence type="ECO:0000256" key="5">
    <source>
        <dbReference type="ARBA" id="ARBA00022737"/>
    </source>
</evidence>
<reference evidence="10 11" key="1">
    <citation type="submission" date="2020-02" db="EMBL/GenBank/DDBJ databases">
        <title>Draft genome sequence of Haematococcus lacustris strain NIES-144.</title>
        <authorList>
            <person name="Morimoto D."/>
            <person name="Nakagawa S."/>
            <person name="Yoshida T."/>
            <person name="Sawayama S."/>
        </authorList>
    </citation>
    <scope>NUCLEOTIDE SEQUENCE [LARGE SCALE GENOMIC DNA]</scope>
    <source>
        <strain evidence="10 11">NIES-144</strain>
    </source>
</reference>
<evidence type="ECO:0000313" key="11">
    <source>
        <dbReference type="Proteomes" id="UP000485058"/>
    </source>
</evidence>
<accession>A0A699ZUI2</accession>
<name>A0A699ZUI2_HAELA</name>
<dbReference type="InterPro" id="IPR018108">
    <property type="entry name" value="MCP_transmembrane"/>
</dbReference>
<comment type="subcellular location">
    <subcellularLocation>
        <location evidence="1">Membrane</location>
        <topology evidence="1">Multi-pass membrane protein</topology>
    </subcellularLocation>
</comment>
<evidence type="ECO:0000256" key="9">
    <source>
        <dbReference type="RuleBase" id="RU000488"/>
    </source>
</evidence>
<comment type="similarity">
    <text evidence="2 9">Belongs to the mitochondrial carrier (TC 2.A.29) family.</text>
</comment>
<evidence type="ECO:0000256" key="1">
    <source>
        <dbReference type="ARBA" id="ARBA00004141"/>
    </source>
</evidence>
<evidence type="ECO:0000256" key="6">
    <source>
        <dbReference type="ARBA" id="ARBA00022989"/>
    </source>
</evidence>
<dbReference type="Pfam" id="PF00153">
    <property type="entry name" value="Mito_carr"/>
    <property type="match status" value="1"/>
</dbReference>
<evidence type="ECO:0000313" key="10">
    <source>
        <dbReference type="EMBL" id="GFH23269.1"/>
    </source>
</evidence>
<dbReference type="AlphaFoldDB" id="A0A699ZUI2"/>
<protein>
    <submittedName>
        <fullName evidence="10">Uncharacterized protein</fullName>
    </submittedName>
</protein>
<evidence type="ECO:0000256" key="7">
    <source>
        <dbReference type="ARBA" id="ARBA00023136"/>
    </source>
</evidence>
<comment type="caution">
    <text evidence="10">The sequence shown here is derived from an EMBL/GenBank/DDBJ whole genome shotgun (WGS) entry which is preliminary data.</text>
</comment>
<dbReference type="Gene3D" id="1.50.40.10">
    <property type="entry name" value="Mitochondrial carrier domain"/>
    <property type="match status" value="1"/>
</dbReference>
<sequence>MEMGKAMRGGGPGALWQGFLPFCMEAFPNDLSELGSYSQLRDCYDHLSRPGESLHAASQVLPQHIWDLAIGGAAGAAAVMASMPFDCVKTYMQTHDTAALGKQSKHQLALFFQTGAAMVRRRGPGALFVGVVPRLVQQVPSSIICWWAVERVQKTLRPFTHTATQGQGSEAGGAH</sequence>
<keyword evidence="4 8" id="KW-0812">Transmembrane</keyword>
<dbReference type="InterPro" id="IPR023395">
    <property type="entry name" value="MCP_dom_sf"/>
</dbReference>
<dbReference type="PROSITE" id="PS50920">
    <property type="entry name" value="SOLCAR"/>
    <property type="match status" value="1"/>
</dbReference>
<organism evidence="10 11">
    <name type="scientific">Haematococcus lacustris</name>
    <name type="common">Green alga</name>
    <name type="synonym">Haematococcus pluvialis</name>
    <dbReference type="NCBI Taxonomy" id="44745"/>
    <lineage>
        <taxon>Eukaryota</taxon>
        <taxon>Viridiplantae</taxon>
        <taxon>Chlorophyta</taxon>
        <taxon>core chlorophytes</taxon>
        <taxon>Chlorophyceae</taxon>
        <taxon>CS clade</taxon>
        <taxon>Chlamydomonadales</taxon>
        <taxon>Haematococcaceae</taxon>
        <taxon>Haematococcus</taxon>
    </lineage>
</organism>
<dbReference type="GO" id="GO:0016020">
    <property type="term" value="C:membrane"/>
    <property type="evidence" value="ECO:0007669"/>
    <property type="project" value="UniProtKB-SubCell"/>
</dbReference>